<evidence type="ECO:0000313" key="3">
    <source>
        <dbReference type="Proteomes" id="UP001305606"/>
    </source>
</evidence>
<feature type="transmembrane region" description="Helical" evidence="1">
    <location>
        <begin position="82"/>
        <end position="99"/>
    </location>
</feature>
<evidence type="ECO:0008006" key="4">
    <source>
        <dbReference type="Google" id="ProtNLM"/>
    </source>
</evidence>
<evidence type="ECO:0000256" key="1">
    <source>
        <dbReference type="SAM" id="Phobius"/>
    </source>
</evidence>
<gene>
    <name evidence="2" type="ORF">PS467_09515</name>
</gene>
<feature type="transmembrane region" description="Helical" evidence="1">
    <location>
        <begin position="53"/>
        <end position="75"/>
    </location>
</feature>
<proteinExistence type="predicted"/>
<keyword evidence="1" id="KW-0812">Transmembrane</keyword>
<dbReference type="Proteomes" id="UP001305606">
    <property type="component" value="Chromosome"/>
</dbReference>
<organism evidence="2 3">
    <name type="scientific">Streptomyces luomodiensis</name>
    <dbReference type="NCBI Taxonomy" id="3026192"/>
    <lineage>
        <taxon>Bacteria</taxon>
        <taxon>Bacillati</taxon>
        <taxon>Actinomycetota</taxon>
        <taxon>Actinomycetes</taxon>
        <taxon>Kitasatosporales</taxon>
        <taxon>Streptomycetaceae</taxon>
        <taxon>Streptomyces</taxon>
    </lineage>
</organism>
<keyword evidence="1" id="KW-0472">Membrane</keyword>
<keyword evidence="3" id="KW-1185">Reference proteome</keyword>
<dbReference type="RefSeq" id="WP_311034893.1">
    <property type="nucleotide sequence ID" value="NZ_CP117522.1"/>
</dbReference>
<dbReference type="EMBL" id="CP117522">
    <property type="protein sequence ID" value="WNE95555.1"/>
    <property type="molecule type" value="Genomic_DNA"/>
</dbReference>
<feature type="transmembrane region" description="Helical" evidence="1">
    <location>
        <begin position="12"/>
        <end position="33"/>
    </location>
</feature>
<name>A0ABY9USM4_9ACTN</name>
<protein>
    <recommendedName>
        <fullName evidence="4">Integral membrane protein</fullName>
    </recommendedName>
</protein>
<evidence type="ECO:0000313" key="2">
    <source>
        <dbReference type="EMBL" id="WNE95555.1"/>
    </source>
</evidence>
<sequence length="115" mass="11792">MEAEQTTRREAAIGAAGCLTAVFGCLAGFAAWLPYGRRALFGGFEGETNPDVLWLGLPVLVLSGTAAALAVFVVVRGRWRTAIALVAAVAGLAAIGYGFDVLAGPPTTRHCAPSC</sequence>
<reference evidence="2 3" key="1">
    <citation type="submission" date="2023-02" db="EMBL/GenBank/DDBJ databases">
        <title>Streptomyces sp. SCA4-21 with antifungal activity against Fusarium oxysporum f. sp. cubense, Streptomyces sp. SCA2-17 with antifungal activity against Fusarium oxysporum f. sp. cubense.</title>
        <authorList>
            <person name="Qi D."/>
        </authorList>
    </citation>
    <scope>NUCLEOTIDE SEQUENCE [LARGE SCALE GENOMIC DNA]</scope>
    <source>
        <strain evidence="2 3">SCA4-21</strain>
    </source>
</reference>
<accession>A0ABY9USM4</accession>
<keyword evidence="1" id="KW-1133">Transmembrane helix</keyword>